<dbReference type="InterPro" id="IPR019863">
    <property type="entry name" value="Motility-assoc_ABC-rel_GldG"/>
</dbReference>
<sequence>MLKNPQNIKTLGIAIAIIVLINLLGQWVYKRFDLTQDKRYTLSEAAKNTIATTNSPIYVDVFLHGNLPPEFKRLQAETEQLLEEFSAYNSNVIFEFINPLEGEEDIAAIQEQMTEFGLTGAQVEIKENGKLTSEIVYPWALAYHNEKTVRIPLLKNQLGSTQEERINNSIQNLEYAFADGFSKLTQPKKRKVAILKGNAELEDKYIADFLKTLGEYYYIGQFTLDSVAISPQRTLEELKKYDLLIAAQPKIPFTEEEKYTLDQFTMNGGASLWLVDATEQRIDTESSTTFAFGKDLNLNDFFFKYGVRINPDLVKDVYAAPIALATGDNNESQYSKYPWLFSPLSQSANSHPIVTNIEAVKFDYASAIDTLPNSIKKTVLLSTSPISKKVGLPAEIDINKEIPQNLKIMNEGPDPSEFTAGEIPLAVLLEGEFTSVYANRIKPFKAEKDFVKSTPTKMVIISDGDVIKNQLDRGRPLELGFDKWTNTYYGNKEFLLNTVNYLLEDSGLINIRTKKIAIPFLDPQKTAEKRSTWQFLNLLLPLGLLAVFGILFSYFRKRKYTR</sequence>
<dbReference type="InterPro" id="IPR055396">
    <property type="entry name" value="DUF7088"/>
</dbReference>
<reference evidence="4" key="1">
    <citation type="submission" date="2021-07" db="EMBL/GenBank/DDBJ databases">
        <title>Aureisphaera sp. CAU 1614 isolated from sea sediment.</title>
        <authorList>
            <person name="Kim W."/>
        </authorList>
    </citation>
    <scope>NUCLEOTIDE SEQUENCE</scope>
    <source>
        <strain evidence="4">CAU 1614</strain>
    </source>
</reference>
<keyword evidence="5" id="KW-1185">Reference proteome</keyword>
<dbReference type="RefSeq" id="WP_219051829.1">
    <property type="nucleotide sequence ID" value="NZ_JAHWDP010000002.1"/>
</dbReference>
<dbReference type="NCBIfam" id="TIGR03521">
    <property type="entry name" value="GldG"/>
    <property type="match status" value="1"/>
</dbReference>
<evidence type="ECO:0000313" key="4">
    <source>
        <dbReference type="EMBL" id="MBW2937400.1"/>
    </source>
</evidence>
<dbReference type="AlphaFoldDB" id="A0A9X1JV69"/>
<feature type="domain" description="DUF7088" evidence="3">
    <location>
        <begin position="36"/>
        <end position="142"/>
    </location>
</feature>
<evidence type="ECO:0000256" key="1">
    <source>
        <dbReference type="SAM" id="Phobius"/>
    </source>
</evidence>
<name>A0A9X1JV69_9FLAO</name>
<keyword evidence="1" id="KW-0812">Transmembrane</keyword>
<dbReference type="InterPro" id="IPR019196">
    <property type="entry name" value="ABC_transp_unknown"/>
</dbReference>
<keyword evidence="1" id="KW-0472">Membrane</keyword>
<dbReference type="Pfam" id="PF23357">
    <property type="entry name" value="DUF7088"/>
    <property type="match status" value="1"/>
</dbReference>
<proteinExistence type="predicted"/>
<feature type="transmembrane region" description="Helical" evidence="1">
    <location>
        <begin position="533"/>
        <end position="555"/>
    </location>
</feature>
<dbReference type="EMBL" id="JAHWDP010000002">
    <property type="protein sequence ID" value="MBW2937400.1"/>
    <property type="molecule type" value="Genomic_DNA"/>
</dbReference>
<evidence type="ECO:0000259" key="3">
    <source>
        <dbReference type="Pfam" id="PF23357"/>
    </source>
</evidence>
<protein>
    <submittedName>
        <fullName evidence="4">Gliding motility-associated ABC transporter substrate-binding protein GldG</fullName>
    </submittedName>
</protein>
<organism evidence="4 5">
    <name type="scientific">Halomarinibacterium sedimenti</name>
    <dbReference type="NCBI Taxonomy" id="2857106"/>
    <lineage>
        <taxon>Bacteria</taxon>
        <taxon>Pseudomonadati</taxon>
        <taxon>Bacteroidota</taxon>
        <taxon>Flavobacteriia</taxon>
        <taxon>Flavobacteriales</taxon>
        <taxon>Flavobacteriaceae</taxon>
        <taxon>Halomarinibacterium</taxon>
    </lineage>
</organism>
<evidence type="ECO:0000259" key="2">
    <source>
        <dbReference type="Pfam" id="PF09822"/>
    </source>
</evidence>
<gene>
    <name evidence="4" type="primary">gldG</name>
    <name evidence="4" type="ORF">KXJ69_04745</name>
</gene>
<keyword evidence="1" id="KW-1133">Transmembrane helix</keyword>
<dbReference type="Proteomes" id="UP001138686">
    <property type="component" value="Unassembled WGS sequence"/>
</dbReference>
<feature type="transmembrane region" description="Helical" evidence="1">
    <location>
        <begin position="12"/>
        <end position="29"/>
    </location>
</feature>
<evidence type="ECO:0000313" key="5">
    <source>
        <dbReference type="Proteomes" id="UP001138686"/>
    </source>
</evidence>
<comment type="caution">
    <text evidence="4">The sequence shown here is derived from an EMBL/GenBank/DDBJ whole genome shotgun (WGS) entry which is preliminary data.</text>
</comment>
<feature type="domain" description="ABC-type uncharacterised transport system" evidence="2">
    <location>
        <begin position="189"/>
        <end position="497"/>
    </location>
</feature>
<accession>A0A9X1JV69</accession>
<dbReference type="Pfam" id="PF09822">
    <property type="entry name" value="ABC_transp_aux"/>
    <property type="match status" value="1"/>
</dbReference>